<reference evidence="6" key="1">
    <citation type="journal article" date="2014" name="PLoS ONE">
        <title>The genome and linkage map of the northern pike (Esox lucius): conserved synteny revealed between the salmonid sister group and the Neoteleostei.</title>
        <authorList>
            <person name="Rondeau E.B."/>
            <person name="Minkley D.R."/>
            <person name="Leong J.S."/>
            <person name="Messmer A.M."/>
            <person name="Jantzen J.R."/>
            <person name="von Schalburg K.R."/>
            <person name="Lemon C."/>
            <person name="Bird N.H."/>
            <person name="Koop B.F."/>
        </authorList>
    </citation>
    <scope>NUCLEOTIDE SEQUENCE</scope>
</reference>
<feature type="domain" description="DUF4455" evidence="3">
    <location>
        <begin position="36"/>
        <end position="500"/>
    </location>
</feature>
<evidence type="ECO:0008006" key="7">
    <source>
        <dbReference type="Google" id="ProtNLM"/>
    </source>
</evidence>
<dbReference type="Pfam" id="PF14643">
    <property type="entry name" value="DUF4455"/>
    <property type="match status" value="1"/>
</dbReference>
<dbReference type="Pfam" id="PF14644">
    <property type="entry name" value="DUF4456"/>
    <property type="match status" value="1"/>
</dbReference>
<evidence type="ECO:0000256" key="1">
    <source>
        <dbReference type="SAM" id="Coils"/>
    </source>
</evidence>
<dbReference type="Bgee" id="ENSELUG00000013655">
    <property type="expression patterns" value="Expressed in brain and 7 other cell types or tissues"/>
</dbReference>
<organism evidence="5 6">
    <name type="scientific">Esox lucius</name>
    <name type="common">Northern pike</name>
    <dbReference type="NCBI Taxonomy" id="8010"/>
    <lineage>
        <taxon>Eukaryota</taxon>
        <taxon>Metazoa</taxon>
        <taxon>Chordata</taxon>
        <taxon>Craniata</taxon>
        <taxon>Vertebrata</taxon>
        <taxon>Euteleostomi</taxon>
        <taxon>Actinopterygii</taxon>
        <taxon>Neopterygii</taxon>
        <taxon>Teleostei</taxon>
        <taxon>Protacanthopterygii</taxon>
        <taxon>Esociformes</taxon>
        <taxon>Esocidae</taxon>
        <taxon>Esox</taxon>
    </lineage>
</organism>
<sequence length="1399" mass="161139">MHCQTSEEQLVEEVCGLPDNVVAERSGSDIIERLMEKKQKNHIEAVAQLHNDLSVISVEYETLYRKPGEDLLHQLSVHDDNVERQMLRIESISDLEKFTLQELHELWDTVNEEFVMRRKQLKDLDSALAKYECDRKAMITALLRKYTGKLENIGYIIPSDIHRLMDEEAMMINQALLANRRALAKLHLNLMESHLQKEYSHRLRWEDKLEDWKKVKALGVVSRFKEFIGSPAIQCPKDIQTVRNCMHVAQQSVQEQRIKILQSVMAMIPPRCSSSLVTEWYKSLSGVNEKIDCMHIDSMRKLHSLYENMWQECLSEVEQCKKEFHTCGISPEEIQNIVKAEFLPLIGNCQSQAKECLAAMNKAFQSLAKSSAGLSKSLFKFMRGTSHLWEVHSAGLWRREQQLQEQLDQVCYCRDHGIQKKEAHLDVMLDKLRQESTEEALKITLEKTLHFLDEVKHVYIHFYKEEVDTVEGFPPMVLEELHSYSFAVSRYFNVKEIYSPDSEELRSLYPNINLDLSGMATVQGRPITGQGRKQLPEGFQKSPADLSFDEYDNEDDIDSHQEFVDCQSSESFVTSKGNVYNGQSFVSHWDLEQETIPSEMEAVVFPRSLLVDLQKNVRLLFFNHLEEVYQTALTSSMNTVAAKKEALKSELDLRLQLHQRRGERIKMDIHNVRAAELILHRDRVERHCQGVLQALGNCRTNVQDLQIQQHKLTEDFRSQIYSMEDEFNTATKSDMVVGLCGTLQSNLENYMNVIQELQRHFRQTLESKLDDLRKSNVKLMKSFKLFSEGGNFTPKEIEMLHKRIEKMSKRIDSTDEAIMLDMEGTESKCLEQAKDVINRFEEKSHFLIIDLKFMEKIQGMLTNTQVQLKTEATNSNMQQKKINSLLTELKTMINYFAQSPEKKVTTDDILTFTQTILEEFRARCHYLECFLDPTMAVPMPDCALQGAFAVAARPKSRKQSGSPANDSLLQPSRMGVPLTDDVVVGVIKGLLRLGKPVTQEAHSHSPEKGSAAVAVTLSSPLGQRSGKSPSAESVGTRSVKRFSKPTRFDKRFQVFGPKPEIHGITAFKDVVDSILWKTNDILLQVAEEFYKQKERRPITRPQYLQETFEQCADEINKRLLVYQSQTQAYYNNCLQEFRQQLTNCEECLSKVPGLLITNLGEQHLRRLGQDTGHIRQQLAVTLQESEERKKKHSRLLSVRLSHPACQKELEALKSAEEDRQRELANAITNAHQELLECVRKHGDEFVSAVSALTQNLLSHMDNLVTVDDVQVGQTEMKSENVTTLIRRKKDGTLLEDKQSGHLVPRGSRTWPGISNFRSSVYGVEEQPCKEMASVRTIKTTFVHLRAVEARDSMYQRYEQQYREEMTQAVQESQAQSRELQCWEEHWRELLDTLSQLNAE</sequence>
<dbReference type="InterPro" id="IPR028089">
    <property type="entry name" value="DUF4455"/>
</dbReference>
<evidence type="ECO:0000313" key="6">
    <source>
        <dbReference type="Proteomes" id="UP000265140"/>
    </source>
</evidence>
<evidence type="ECO:0000313" key="5">
    <source>
        <dbReference type="Ensembl" id="ENSELUP00000034883.2"/>
    </source>
</evidence>
<proteinExistence type="predicted"/>
<dbReference type="Ensembl" id="ENSELUT00000022049.3">
    <property type="protein sequence ID" value="ENSELUP00000034883.2"/>
    <property type="gene ID" value="ENSELUG00000013655.3"/>
</dbReference>
<reference evidence="5" key="3">
    <citation type="submission" date="2025-08" db="UniProtKB">
        <authorList>
            <consortium name="Ensembl"/>
        </authorList>
    </citation>
    <scope>IDENTIFICATION</scope>
</reference>
<keyword evidence="6" id="KW-1185">Reference proteome</keyword>
<dbReference type="InterPro" id="IPR027914">
    <property type="entry name" value="DUF4456"/>
</dbReference>
<feature type="compositionally biased region" description="Polar residues" evidence="2">
    <location>
        <begin position="1019"/>
        <end position="1036"/>
    </location>
</feature>
<feature type="region of interest" description="Disordered" evidence="2">
    <location>
        <begin position="1019"/>
        <end position="1039"/>
    </location>
</feature>
<feature type="domain" description="DUF4456" evidence="4">
    <location>
        <begin position="1082"/>
        <end position="1287"/>
    </location>
</feature>
<dbReference type="Proteomes" id="UP000265140">
    <property type="component" value="Chromosome 1"/>
</dbReference>
<dbReference type="PANTHER" id="PTHR21444:SF14">
    <property type="entry name" value="COILED-COIL DOMAIN-CONTAINING PROTEIN 180"/>
    <property type="match status" value="1"/>
</dbReference>
<name>A0A3P9A2R7_ESOLU</name>
<reference evidence="5" key="2">
    <citation type="submission" date="2020-02" db="EMBL/GenBank/DDBJ databases">
        <title>Esox lucius (northern pike) genome, fEsoLuc1, primary haplotype.</title>
        <authorList>
            <person name="Myers G."/>
            <person name="Karagic N."/>
            <person name="Meyer A."/>
            <person name="Pippel M."/>
            <person name="Reichard M."/>
            <person name="Winkler S."/>
            <person name="Tracey A."/>
            <person name="Sims Y."/>
            <person name="Howe K."/>
            <person name="Rhie A."/>
            <person name="Formenti G."/>
            <person name="Durbin R."/>
            <person name="Fedrigo O."/>
            <person name="Jarvis E.D."/>
        </authorList>
    </citation>
    <scope>NUCLEOTIDE SEQUENCE [LARGE SCALE GENOMIC DNA]</scope>
</reference>
<reference evidence="5" key="4">
    <citation type="submission" date="2025-09" db="UniProtKB">
        <authorList>
            <consortium name="Ensembl"/>
        </authorList>
    </citation>
    <scope>IDENTIFICATION</scope>
</reference>
<keyword evidence="1" id="KW-0175">Coiled coil</keyword>
<feature type="coiled-coil region" evidence="1">
    <location>
        <begin position="740"/>
        <end position="817"/>
    </location>
</feature>
<dbReference type="GeneTree" id="ENSGT00940000153246"/>
<dbReference type="PANTHER" id="PTHR21444">
    <property type="entry name" value="COILED-COIL DOMAIN-CONTAINING PROTEIN 180"/>
    <property type="match status" value="1"/>
</dbReference>
<evidence type="ECO:0000259" key="4">
    <source>
        <dbReference type="Pfam" id="PF14644"/>
    </source>
</evidence>
<accession>A0A3P9A2R7</accession>
<evidence type="ECO:0000256" key="2">
    <source>
        <dbReference type="SAM" id="MobiDB-lite"/>
    </source>
</evidence>
<protein>
    <recommendedName>
        <fullName evidence="7">Coiled-coil domain-containing protein 180</fullName>
    </recommendedName>
</protein>
<evidence type="ECO:0000259" key="3">
    <source>
        <dbReference type="Pfam" id="PF14643"/>
    </source>
</evidence>
<dbReference type="STRING" id="8010.ENSELUP00000034883"/>